<sequence length="490" mass="53131">MLSFRVRLADTRSTAWRWDTDRWVSGQSWIRPAHAAALEAELVPGDGSGVCALVREDKGGEVDFTSLLLRPDEVQVSAGVFGTAPLYLVAVGEDLYGSWDLADLRPHLGLDQLNPRAMARTLTRRHRYSADTLFGGVYRLTERATALFTTAGLTLLYPEPAQHVLEPRRLRPGVDPVDAFDALLTEVAAGWRSTASCVGVEVSGGADSGNVTLSTAAAGFGSVRTFGLLMGGRIGRLQQDRRRMLVDHLGLRDTAVPAMQHPPFVPCGVRERGLPHDPAGAFYQEAFDALRGHVAAHGCEVIFTGGGGDEVNACHSRTGAELPAAQPIPWLGDKAIEALAQVDENLAPIPVLPVPTLMAFGLHNPAYLRLGIWPVAPLVHPRIVRFMEQLPHEHKQGKTMFRDRLRRAGLPKSVAAPTEPENFLAVMESGLRSYGLPLLDDMLRESLLVNLGYVDPVALARAREHAERAPVVPDLLCDTLALEVGLRSLA</sequence>
<organism evidence="1 2">
    <name type="scientific">Streptomyces griseorubiginosus</name>
    <dbReference type="NCBI Taxonomy" id="67304"/>
    <lineage>
        <taxon>Bacteria</taxon>
        <taxon>Bacillati</taxon>
        <taxon>Actinomycetota</taxon>
        <taxon>Actinomycetes</taxon>
        <taxon>Kitasatosporales</taxon>
        <taxon>Streptomycetaceae</taxon>
        <taxon>Streptomyces</taxon>
    </lineage>
</organism>
<dbReference type="AlphaFoldDB" id="A0AAI8L1V0"/>
<proteinExistence type="predicted"/>
<dbReference type="Proteomes" id="UP000265765">
    <property type="component" value="Chromosome"/>
</dbReference>
<dbReference type="SUPFAM" id="SSF52402">
    <property type="entry name" value="Adenine nucleotide alpha hydrolases-like"/>
    <property type="match status" value="1"/>
</dbReference>
<dbReference type="InterPro" id="IPR014729">
    <property type="entry name" value="Rossmann-like_a/b/a_fold"/>
</dbReference>
<dbReference type="EMBL" id="CP032427">
    <property type="protein sequence ID" value="AYC39790.1"/>
    <property type="molecule type" value="Genomic_DNA"/>
</dbReference>
<evidence type="ECO:0008006" key="3">
    <source>
        <dbReference type="Google" id="ProtNLM"/>
    </source>
</evidence>
<gene>
    <name evidence="1" type="ORF">DWG14_04033</name>
</gene>
<dbReference type="KEGG" id="sge:DWG14_04033"/>
<evidence type="ECO:0000313" key="1">
    <source>
        <dbReference type="EMBL" id="AYC39790.1"/>
    </source>
</evidence>
<name>A0AAI8L1V0_9ACTN</name>
<evidence type="ECO:0000313" key="2">
    <source>
        <dbReference type="Proteomes" id="UP000265765"/>
    </source>
</evidence>
<reference evidence="1 2" key="1">
    <citation type="submission" date="2018-09" db="EMBL/GenBank/DDBJ databases">
        <title>Production of Trimethoprim by Streptomyces sp. 3E-1.</title>
        <authorList>
            <person name="Kang H.J."/>
            <person name="Kim S.B."/>
        </authorList>
    </citation>
    <scope>NUCLEOTIDE SEQUENCE [LARGE SCALE GENOMIC DNA]</scope>
    <source>
        <strain evidence="1 2">3E-1</strain>
    </source>
</reference>
<accession>A0AAI8L1V0</accession>
<protein>
    <recommendedName>
        <fullName evidence="3">Asparagine synthase</fullName>
    </recommendedName>
</protein>
<dbReference type="Gene3D" id="3.40.50.620">
    <property type="entry name" value="HUPs"/>
    <property type="match status" value="1"/>
</dbReference>